<evidence type="ECO:0000259" key="2">
    <source>
        <dbReference type="PROSITE" id="PS51925"/>
    </source>
</evidence>
<dbReference type="InterPro" id="IPR019835">
    <property type="entry name" value="SWIB_domain"/>
</dbReference>
<accession>A0A0A1T4S2</accession>
<proteinExistence type="predicted"/>
<feature type="compositionally biased region" description="Low complexity" evidence="1">
    <location>
        <begin position="181"/>
        <end position="200"/>
    </location>
</feature>
<dbReference type="EMBL" id="CDHN01000001">
    <property type="protein sequence ID" value="CEJ81302.1"/>
    <property type="molecule type" value="Genomic_DNA"/>
</dbReference>
<dbReference type="Proteomes" id="UP000039046">
    <property type="component" value="Unassembled WGS sequence"/>
</dbReference>
<dbReference type="OrthoDB" id="10263741at2759"/>
<dbReference type="InterPro" id="IPR036885">
    <property type="entry name" value="SWIB_MDM2_dom_sf"/>
</dbReference>
<dbReference type="SUPFAM" id="SSF47592">
    <property type="entry name" value="SWIB/MDM2 domain"/>
    <property type="match status" value="1"/>
</dbReference>
<dbReference type="STRING" id="1531966.A0A0A1T4S2"/>
<dbReference type="InterPro" id="IPR003121">
    <property type="entry name" value="SWIB_MDM2_domain"/>
</dbReference>
<keyword evidence="4" id="KW-1185">Reference proteome</keyword>
<protein>
    <recommendedName>
        <fullName evidence="2">DM2 domain-containing protein</fullName>
    </recommendedName>
</protein>
<dbReference type="CDD" id="cd10568">
    <property type="entry name" value="SWIB_like"/>
    <property type="match status" value="1"/>
</dbReference>
<feature type="region of interest" description="Disordered" evidence="1">
    <location>
        <begin position="171"/>
        <end position="203"/>
    </location>
</feature>
<feature type="region of interest" description="Disordered" evidence="1">
    <location>
        <begin position="219"/>
        <end position="250"/>
    </location>
</feature>
<feature type="compositionally biased region" description="Low complexity" evidence="1">
    <location>
        <begin position="36"/>
        <end position="59"/>
    </location>
</feature>
<dbReference type="PROSITE" id="PS51925">
    <property type="entry name" value="SWIB_MDM2"/>
    <property type="match status" value="1"/>
</dbReference>
<dbReference type="Pfam" id="PF02201">
    <property type="entry name" value="SWIB"/>
    <property type="match status" value="1"/>
</dbReference>
<dbReference type="Gene3D" id="1.10.245.10">
    <property type="entry name" value="SWIB/MDM2 domain"/>
    <property type="match status" value="1"/>
</dbReference>
<gene>
    <name evidence="3" type="ORF">VHEMI01438</name>
</gene>
<dbReference type="PANTHER" id="PTHR13844">
    <property type="entry name" value="SWI/SNF-RELATED MATRIX-ASSOCIATED ACTIN-DEPENDENT REGULATOR OF CHROMATIN SUBFAMILY D"/>
    <property type="match status" value="1"/>
</dbReference>
<name>A0A0A1T4S2_9HYPO</name>
<dbReference type="SMART" id="SM00151">
    <property type="entry name" value="SWIB"/>
    <property type="match status" value="1"/>
</dbReference>
<feature type="domain" description="DM2" evidence="2">
    <location>
        <begin position="275"/>
        <end position="353"/>
    </location>
</feature>
<evidence type="ECO:0000313" key="3">
    <source>
        <dbReference type="EMBL" id="CEJ81302.1"/>
    </source>
</evidence>
<feature type="region of interest" description="Disordered" evidence="1">
    <location>
        <begin position="1"/>
        <end position="84"/>
    </location>
</feature>
<sequence length="499" mass="56044">MQGQYRAYAPQQQPPQRSPHASNQRRGNMNGAMMTANAHQQAQITQAQLAQQQQQQAQANELAKRRSRKPTDKSIPDGVEGDIVNPEMAQQYEELRNIERLLDTTMTRKRLDVIESVQRPTAMYKTMRIWITNTVEDQVWQGNGLNVDAFDFNPTMESSYRVKIEGALLEDSEEDQKKAAEAAPAAEGEAAEAPTPAAAPTKPSFSHFFKAITVDFDRSRSRNGAEQAVEWKKPEAAGRPGQPAPEAPGAEFDEFTFKRSGDENSNITINLFRHELPERYLLSPELAAAVDMTEATQQEAVMGLWEYIRAAGLQEDEEKRNFRCDDILRQIVGRGDVGYIPLLNEYVAQHIRALPPISLPYTVRVDEEFHKDPKPTIYDIRVAVEDPLRAKLLALLNKPEYSNMLKEITGMDDQLARVIQAVTVSKAKHGFLTALAEDPANFVKNWLSSQKRDLEVILGETANSGEITSGDEWRRGGNESVWGTQNARESVSVLLSRQR</sequence>
<evidence type="ECO:0000313" key="4">
    <source>
        <dbReference type="Proteomes" id="UP000039046"/>
    </source>
</evidence>
<feature type="compositionally biased region" description="Low complexity" evidence="1">
    <location>
        <begin position="1"/>
        <end position="11"/>
    </location>
</feature>
<reference evidence="3 4" key="1">
    <citation type="journal article" date="2015" name="Genome Announc.">
        <title>Draft Genome Sequence and Gene Annotation of the Entomopathogenic Fungus Verticillium hemipterigenum.</title>
        <authorList>
            <person name="Horn F."/>
            <person name="Habel A."/>
            <person name="Scharf D.H."/>
            <person name="Dworschak J."/>
            <person name="Brakhage A.A."/>
            <person name="Guthke R."/>
            <person name="Hertweck C."/>
            <person name="Linde J."/>
        </authorList>
    </citation>
    <scope>NUCLEOTIDE SEQUENCE [LARGE SCALE GENOMIC DNA]</scope>
</reference>
<dbReference type="AlphaFoldDB" id="A0A0A1T4S2"/>
<evidence type="ECO:0000256" key="1">
    <source>
        <dbReference type="SAM" id="MobiDB-lite"/>
    </source>
</evidence>
<dbReference type="HOGENOM" id="CLU_023529_2_0_1"/>
<organism evidence="3 4">
    <name type="scientific">[Torrubiella] hemipterigena</name>
    <dbReference type="NCBI Taxonomy" id="1531966"/>
    <lineage>
        <taxon>Eukaryota</taxon>
        <taxon>Fungi</taxon>
        <taxon>Dikarya</taxon>
        <taxon>Ascomycota</taxon>
        <taxon>Pezizomycotina</taxon>
        <taxon>Sordariomycetes</taxon>
        <taxon>Hypocreomycetidae</taxon>
        <taxon>Hypocreales</taxon>
        <taxon>Clavicipitaceae</taxon>
        <taxon>Clavicipitaceae incertae sedis</taxon>
        <taxon>'Torrubiella' clade</taxon>
    </lineage>
</organism>